<reference evidence="2" key="1">
    <citation type="submission" date="2014-09" db="EMBL/GenBank/DDBJ databases">
        <authorList>
            <person name="Magalhaes I.L.F."/>
            <person name="Oliveira U."/>
            <person name="Santos F.R."/>
            <person name="Vidigal T.H.D.A."/>
            <person name="Brescovit A.D."/>
            <person name="Santos A.J."/>
        </authorList>
    </citation>
    <scope>NUCLEOTIDE SEQUENCE</scope>
    <source>
        <tissue evidence="2">Shoot tissue taken approximately 20 cm above the soil surface</tissue>
    </source>
</reference>
<feature type="region of interest" description="Disordered" evidence="1">
    <location>
        <begin position="1"/>
        <end position="38"/>
    </location>
</feature>
<organism evidence="2">
    <name type="scientific">Arundo donax</name>
    <name type="common">Giant reed</name>
    <name type="synonym">Donax arundinaceus</name>
    <dbReference type="NCBI Taxonomy" id="35708"/>
    <lineage>
        <taxon>Eukaryota</taxon>
        <taxon>Viridiplantae</taxon>
        <taxon>Streptophyta</taxon>
        <taxon>Embryophyta</taxon>
        <taxon>Tracheophyta</taxon>
        <taxon>Spermatophyta</taxon>
        <taxon>Magnoliopsida</taxon>
        <taxon>Liliopsida</taxon>
        <taxon>Poales</taxon>
        <taxon>Poaceae</taxon>
        <taxon>PACMAD clade</taxon>
        <taxon>Arundinoideae</taxon>
        <taxon>Arundineae</taxon>
        <taxon>Arundo</taxon>
    </lineage>
</organism>
<evidence type="ECO:0000313" key="2">
    <source>
        <dbReference type="EMBL" id="JAD63153.1"/>
    </source>
</evidence>
<evidence type="ECO:0000256" key="1">
    <source>
        <dbReference type="SAM" id="MobiDB-lite"/>
    </source>
</evidence>
<protein>
    <submittedName>
        <fullName evidence="2">Uncharacterized protein</fullName>
    </submittedName>
</protein>
<dbReference type="EMBL" id="GBRH01234742">
    <property type="protein sequence ID" value="JAD63153.1"/>
    <property type="molecule type" value="Transcribed_RNA"/>
</dbReference>
<reference evidence="2" key="2">
    <citation type="journal article" date="2015" name="Data Brief">
        <title>Shoot transcriptome of the giant reed, Arundo donax.</title>
        <authorList>
            <person name="Barrero R.A."/>
            <person name="Guerrero F.D."/>
            <person name="Moolhuijzen P."/>
            <person name="Goolsby J.A."/>
            <person name="Tidwell J."/>
            <person name="Bellgard S.E."/>
            <person name="Bellgard M.I."/>
        </authorList>
    </citation>
    <scope>NUCLEOTIDE SEQUENCE</scope>
    <source>
        <tissue evidence="2">Shoot tissue taken approximately 20 cm above the soil surface</tissue>
    </source>
</reference>
<dbReference type="AlphaFoldDB" id="A0A0A9BLZ5"/>
<feature type="compositionally biased region" description="Basic and acidic residues" evidence="1">
    <location>
        <begin position="11"/>
        <end position="38"/>
    </location>
</feature>
<sequence>MVDARAQHHAAALEERHLEHGHDAGRLAGGHERHEHPPDLRRRLVVLEELLASEVGPGDDEERALAVAVDLQTPALAHAEPPGQRVERHQRLGQRVLDPLRREEALSHGAVRRRGRRRRVVVDERRVRLGHGEVEVGQPQLPPRSVLARRHQRRLQHLNLHRLPVSLFLSSRTQSRTHEGEHTGLV</sequence>
<accession>A0A0A9BLZ5</accession>
<name>A0A0A9BLZ5_ARUDO</name>
<proteinExistence type="predicted"/>